<dbReference type="GeneID" id="19878653"/>
<protein>
    <recommendedName>
        <fullName evidence="2">C2H2-type domain-containing protein</fullName>
    </recommendedName>
</protein>
<dbReference type="VEuPathDB" id="MicrosporidiaDB:VCUG_00768"/>
<keyword evidence="4" id="KW-1185">Reference proteome</keyword>
<gene>
    <name evidence="3" type="ORF">VCUG_00768</name>
</gene>
<keyword evidence="1" id="KW-0472">Membrane</keyword>
<dbReference type="Pfam" id="PF17017">
    <property type="entry name" value="zf-C2H2_aberr"/>
    <property type="match status" value="1"/>
</dbReference>
<dbReference type="SMART" id="SM00355">
    <property type="entry name" value="ZnF_C2H2"/>
    <property type="match status" value="3"/>
</dbReference>
<evidence type="ECO:0000259" key="2">
    <source>
        <dbReference type="PROSITE" id="PS00028"/>
    </source>
</evidence>
<dbReference type="HOGENOM" id="CLU_460756_0_0_1"/>
<feature type="domain" description="C2H2-type" evidence="2">
    <location>
        <begin position="155"/>
        <end position="179"/>
    </location>
</feature>
<feature type="transmembrane region" description="Helical" evidence="1">
    <location>
        <begin position="598"/>
        <end position="620"/>
    </location>
</feature>
<dbReference type="InterPro" id="IPR031514">
    <property type="entry name" value="Zf-C2H2_aberr"/>
</dbReference>
<dbReference type="InterPro" id="IPR013087">
    <property type="entry name" value="Znf_C2H2_type"/>
</dbReference>
<keyword evidence="1" id="KW-1133">Transmembrane helix</keyword>
<keyword evidence="1" id="KW-0812">Transmembrane</keyword>
<dbReference type="Proteomes" id="UP000011081">
    <property type="component" value="Unassembled WGS sequence"/>
</dbReference>
<evidence type="ECO:0000313" key="3">
    <source>
        <dbReference type="EMBL" id="ELA47686.1"/>
    </source>
</evidence>
<dbReference type="OrthoDB" id="2188337at2759"/>
<evidence type="ECO:0000313" key="4">
    <source>
        <dbReference type="Proteomes" id="UP000011081"/>
    </source>
</evidence>
<organism evidence="3 4">
    <name type="scientific">Vavraia culicis (isolate floridensis)</name>
    <name type="common">Microsporidian parasite</name>
    <dbReference type="NCBI Taxonomy" id="948595"/>
    <lineage>
        <taxon>Eukaryota</taxon>
        <taxon>Fungi</taxon>
        <taxon>Fungi incertae sedis</taxon>
        <taxon>Microsporidia</taxon>
        <taxon>Pleistophoridae</taxon>
        <taxon>Vavraia</taxon>
    </lineage>
</organism>
<proteinExistence type="predicted"/>
<dbReference type="OMA" id="YSLKCPV"/>
<reference evidence="4" key="1">
    <citation type="submission" date="2011-03" db="EMBL/GenBank/DDBJ databases">
        <title>The genome sequence of Vavraia culicis strain floridensis.</title>
        <authorList>
            <consortium name="The Broad Institute Genome Sequencing Platform"/>
            <person name="Cuomo C."/>
            <person name="Becnel J."/>
            <person name="Sanscrainte N."/>
            <person name="Young S.K."/>
            <person name="Zeng Q."/>
            <person name="Gargeya S."/>
            <person name="Fitzgerald M."/>
            <person name="Haas B."/>
            <person name="Abouelleil A."/>
            <person name="Alvarado L."/>
            <person name="Arachchi H.M."/>
            <person name="Berlin A."/>
            <person name="Chapman S.B."/>
            <person name="Gearin G."/>
            <person name="Goldberg J."/>
            <person name="Griggs A."/>
            <person name="Gujja S."/>
            <person name="Hansen M."/>
            <person name="Heiman D."/>
            <person name="Howarth C."/>
            <person name="Larimer J."/>
            <person name="Lui A."/>
            <person name="MacDonald P.J.P."/>
            <person name="McCowen C."/>
            <person name="Montmayeur A."/>
            <person name="Murphy C."/>
            <person name="Neiman D."/>
            <person name="Pearson M."/>
            <person name="Priest M."/>
            <person name="Roberts A."/>
            <person name="Saif S."/>
            <person name="Shea T."/>
            <person name="Sisk P."/>
            <person name="Stolte C."/>
            <person name="Sykes S."/>
            <person name="Wortman J."/>
            <person name="Nusbaum C."/>
            <person name="Birren B."/>
        </authorList>
    </citation>
    <scope>NUCLEOTIDE SEQUENCE [LARGE SCALE GENOMIC DNA]</scope>
    <source>
        <strain evidence="4">floridensis</strain>
    </source>
</reference>
<dbReference type="InParanoid" id="L2GVI5"/>
<evidence type="ECO:0000256" key="1">
    <source>
        <dbReference type="SAM" id="Phobius"/>
    </source>
</evidence>
<dbReference type="PROSITE" id="PS00028">
    <property type="entry name" value="ZINC_FINGER_C2H2_1"/>
    <property type="match status" value="1"/>
</dbReference>
<accession>L2GVI5</accession>
<sequence length="629" mass="73934">MKNRRNFCKKKKINLVYKCLHSRCDLFYDSVLGLRRHISHYDHNLYYNAGYSLKCPVRKCDMSICELDNTDFLYSHFEKEHAPRLVAQLKDTLVRIKKTYETTNINYLELNASDNCVNLSIVMRENDLLKDVMCFVYPNGVMKINDIDKPDLIFCGIPGCGKHFKSVMAYKYHCQTYLHSFITLFDSYCRNRNLDIDYELIRGLLCRKFAIVDKFYLEGVTHHSIFSPDQFYTFTFSMDKELYIRKKRHRRNDMNVLEYNNLLEEDISVTDFSDQIDSLPSKIYYRGAKYDVFESFEDKNFKCVNFKSEVTAAEKHTDYFCVTYRGFSRRESKMFEFYREECKIAFFCKKSQIREFTHSYGFVRKIKFVDAKEYFFYLALFNDGFLRYCKDDQVLVQYQQEKITNFVILGNFNTDGIVATDGFYLYKFEGPNIIATSTKFEFPIIAMEARNTSNKELYLLNANGKITYCDKNFRNEQEILTHAGITNIIYLSDIDGLLVCDSFMGTTKLIYLDDQKRKMCSLDSSFVCCSENVKKLIISGTYDGVVTTNSITKKRKVCAEKIFEIIRRKEYYFICSEEYELSVCKNKSDSDFDGAVRIVNAFLIDNFMVIAIMSGFVVFLDVRTLGCNK</sequence>
<dbReference type="AlphaFoldDB" id="L2GVI5"/>
<name>L2GVI5_VAVCU</name>
<dbReference type="SUPFAM" id="SSF50978">
    <property type="entry name" value="WD40 repeat-like"/>
    <property type="match status" value="1"/>
</dbReference>
<dbReference type="RefSeq" id="XP_008073791.1">
    <property type="nucleotide sequence ID" value="XM_008075600.1"/>
</dbReference>
<dbReference type="InterPro" id="IPR036322">
    <property type="entry name" value="WD40_repeat_dom_sf"/>
</dbReference>
<dbReference type="EMBL" id="GL877413">
    <property type="protein sequence ID" value="ELA47686.1"/>
    <property type="molecule type" value="Genomic_DNA"/>
</dbReference>